<evidence type="ECO:0000256" key="4">
    <source>
        <dbReference type="ARBA" id="ARBA00022692"/>
    </source>
</evidence>
<keyword evidence="4" id="KW-0812">Transmembrane</keyword>
<sequence length="499" mass="55088">MKRISTFIMILACVYASAQTIDDVLRYSSENILGTARYQAMGGAFGALGGDLSSLNVNPAGSAVFNFSELTISGSNYNRNNDALFGNTLRNTEINSVELNQVGGVLIFKSNDSDWKKIALAFNYDMVQNFDNEFFAAGNTSQGIDNYFLNFAQGQQLGPLRVQQGEFIEDAYLDIGASLGFGAQQAFLGFQSGIIEPTEDDDANTSYFSNAEYGNVNQEYLQSTSGYNNRFTLNFAGQYQENLYLGASLNFHNVFYDRITLFDENGYNQDSPVQFTTFDNFLRTDGYGFSFSLGAIAKLNDNIRVGGSYQSPTWYELTDDTSQRINSSLAVSDINFIDFGVVNLFEEYRIKTPAKLTGSVAVIFGKDGLLSFDYGYQDMSQAELRPTADPSFANENEFIANQLGAVNTFRVGGEIRFDEVSLRGGYRYEESPYESGDIIGDLNGFSGGVGYSFGGSRLDLAFSRTEQDVNSFFFDSGIDNSALVNQINTQITLGYTIKF</sequence>
<protein>
    <submittedName>
        <fullName evidence="9">Aromatic hydrocarbon degradation protein</fullName>
    </submittedName>
</protein>
<dbReference type="Pfam" id="PF03349">
    <property type="entry name" value="Toluene_X"/>
    <property type="match status" value="1"/>
</dbReference>
<keyword evidence="6" id="KW-0472">Membrane</keyword>
<name>A0A964TFQ3_9FLAO</name>
<keyword evidence="10" id="KW-1185">Reference proteome</keyword>
<dbReference type="GO" id="GO:0015483">
    <property type="term" value="F:long-chain fatty acid transporting porin activity"/>
    <property type="evidence" value="ECO:0007669"/>
    <property type="project" value="TreeGrafter"/>
</dbReference>
<dbReference type="EMBL" id="JAAABI010000006">
    <property type="protein sequence ID" value="NAY93046.1"/>
    <property type="molecule type" value="Genomic_DNA"/>
</dbReference>
<dbReference type="PANTHER" id="PTHR35093:SF8">
    <property type="entry name" value="OUTER MEMBRANE PROTEIN NMB0088-RELATED"/>
    <property type="match status" value="1"/>
</dbReference>
<gene>
    <name evidence="9" type="ORF">GTQ34_14075</name>
</gene>
<keyword evidence="3" id="KW-1134">Transmembrane beta strand</keyword>
<dbReference type="PANTHER" id="PTHR35093">
    <property type="entry name" value="OUTER MEMBRANE PROTEIN NMB0088-RELATED"/>
    <property type="match status" value="1"/>
</dbReference>
<comment type="caution">
    <text evidence="9">The sequence shown here is derived from an EMBL/GenBank/DDBJ whole genome shotgun (WGS) entry which is preliminary data.</text>
</comment>
<dbReference type="RefSeq" id="WP_166524459.1">
    <property type="nucleotide sequence ID" value="NZ_JAAABI010000006.1"/>
</dbReference>
<evidence type="ECO:0000313" key="9">
    <source>
        <dbReference type="EMBL" id="NAY93046.1"/>
    </source>
</evidence>
<evidence type="ECO:0000256" key="1">
    <source>
        <dbReference type="ARBA" id="ARBA00004571"/>
    </source>
</evidence>
<dbReference type="SUPFAM" id="SSF56935">
    <property type="entry name" value="Porins"/>
    <property type="match status" value="1"/>
</dbReference>
<evidence type="ECO:0000256" key="3">
    <source>
        <dbReference type="ARBA" id="ARBA00022452"/>
    </source>
</evidence>
<keyword evidence="7" id="KW-0998">Cell outer membrane</keyword>
<dbReference type="GO" id="GO:0009279">
    <property type="term" value="C:cell outer membrane"/>
    <property type="evidence" value="ECO:0007669"/>
    <property type="project" value="UniProtKB-SubCell"/>
</dbReference>
<accession>A0A964TFQ3</accession>
<dbReference type="Gene3D" id="2.40.160.60">
    <property type="entry name" value="Outer membrane protein transport protein (OMPP1/FadL/TodX)"/>
    <property type="match status" value="1"/>
</dbReference>
<reference evidence="9" key="1">
    <citation type="submission" date="2020-01" db="EMBL/GenBank/DDBJ databases">
        <title>Muricauda ochracea sp. nov., isolated from a tidal flat of Garorim bay in Korea.</title>
        <authorList>
            <person name="Kim D."/>
            <person name="Yoo Y."/>
            <person name="Kim J.-J."/>
        </authorList>
    </citation>
    <scope>NUCLEOTIDE SEQUENCE</scope>
    <source>
        <strain evidence="9">JGD-17</strain>
    </source>
</reference>
<evidence type="ECO:0000256" key="6">
    <source>
        <dbReference type="ARBA" id="ARBA00023136"/>
    </source>
</evidence>
<evidence type="ECO:0000256" key="2">
    <source>
        <dbReference type="ARBA" id="ARBA00008163"/>
    </source>
</evidence>
<dbReference type="InterPro" id="IPR005017">
    <property type="entry name" value="OMPP1/FadL/TodX"/>
</dbReference>
<comment type="subcellular location">
    <subcellularLocation>
        <location evidence="1">Cell outer membrane</location>
        <topology evidence="1">Multi-pass membrane protein</topology>
    </subcellularLocation>
</comment>
<dbReference type="AlphaFoldDB" id="A0A964TFQ3"/>
<evidence type="ECO:0000256" key="5">
    <source>
        <dbReference type="ARBA" id="ARBA00022729"/>
    </source>
</evidence>
<evidence type="ECO:0000313" key="10">
    <source>
        <dbReference type="Proteomes" id="UP000667650"/>
    </source>
</evidence>
<keyword evidence="5 8" id="KW-0732">Signal</keyword>
<comment type="similarity">
    <text evidence="2">Belongs to the OmpP1/FadL family.</text>
</comment>
<organism evidence="9 10">
    <name type="scientific">Flagellimonas ochracea</name>
    <dbReference type="NCBI Taxonomy" id="2696472"/>
    <lineage>
        <taxon>Bacteria</taxon>
        <taxon>Pseudomonadati</taxon>
        <taxon>Bacteroidota</taxon>
        <taxon>Flavobacteriia</taxon>
        <taxon>Flavobacteriales</taxon>
        <taxon>Flavobacteriaceae</taxon>
        <taxon>Flagellimonas</taxon>
    </lineage>
</organism>
<proteinExistence type="inferred from homology"/>
<feature type="chain" id="PRO_5036993586" evidence="8">
    <location>
        <begin position="19"/>
        <end position="499"/>
    </location>
</feature>
<evidence type="ECO:0000256" key="7">
    <source>
        <dbReference type="ARBA" id="ARBA00023237"/>
    </source>
</evidence>
<dbReference type="Proteomes" id="UP000667650">
    <property type="component" value="Unassembled WGS sequence"/>
</dbReference>
<feature type="signal peptide" evidence="8">
    <location>
        <begin position="1"/>
        <end position="18"/>
    </location>
</feature>
<evidence type="ECO:0000256" key="8">
    <source>
        <dbReference type="SAM" id="SignalP"/>
    </source>
</evidence>